<dbReference type="AlphaFoldDB" id="A0A5N6VSQ7"/>
<reference evidence="3" key="1">
    <citation type="submission" date="2019-04" db="EMBL/GenBank/DDBJ databases">
        <title>Friends and foes A comparative genomics studyof 23 Aspergillus species from section Flavi.</title>
        <authorList>
            <consortium name="DOE Joint Genome Institute"/>
            <person name="Kjaerbolling I."/>
            <person name="Vesth T."/>
            <person name="Frisvad J.C."/>
            <person name="Nybo J.L."/>
            <person name="Theobald S."/>
            <person name="Kildgaard S."/>
            <person name="Isbrandt T."/>
            <person name="Kuo A."/>
            <person name="Sato A."/>
            <person name="Lyhne E.K."/>
            <person name="Kogle M.E."/>
            <person name="Wiebenga A."/>
            <person name="Kun R.S."/>
            <person name="Lubbers R.J."/>
            <person name="Makela M.R."/>
            <person name="Barry K."/>
            <person name="Chovatia M."/>
            <person name="Clum A."/>
            <person name="Daum C."/>
            <person name="Haridas S."/>
            <person name="He G."/>
            <person name="LaButti K."/>
            <person name="Lipzen A."/>
            <person name="Mondo S."/>
            <person name="Riley R."/>
            <person name="Salamov A."/>
            <person name="Simmons B.A."/>
            <person name="Magnuson J.K."/>
            <person name="Henrissat B."/>
            <person name="Mortensen U.H."/>
            <person name="Larsen T.O."/>
            <person name="Devries R.P."/>
            <person name="Grigoriev I.V."/>
            <person name="Machida M."/>
            <person name="Baker S.E."/>
            <person name="Andersen M.R."/>
        </authorList>
    </citation>
    <scope>NUCLEOTIDE SEQUENCE [LARGE SCALE GENOMIC DNA]</scope>
    <source>
        <strain evidence="3">CBS 130015</strain>
    </source>
</reference>
<gene>
    <name evidence="2" type="ORF">BDV41DRAFT_578456</name>
</gene>
<evidence type="ECO:0000256" key="1">
    <source>
        <dbReference type="SAM" id="MobiDB-lite"/>
    </source>
</evidence>
<organism evidence="2 3">
    <name type="scientific">Aspergillus transmontanensis</name>
    <dbReference type="NCBI Taxonomy" id="1034304"/>
    <lineage>
        <taxon>Eukaryota</taxon>
        <taxon>Fungi</taxon>
        <taxon>Dikarya</taxon>
        <taxon>Ascomycota</taxon>
        <taxon>Pezizomycotina</taxon>
        <taxon>Eurotiomycetes</taxon>
        <taxon>Eurotiomycetidae</taxon>
        <taxon>Eurotiales</taxon>
        <taxon>Aspergillaceae</taxon>
        <taxon>Aspergillus</taxon>
        <taxon>Aspergillus subgen. Circumdati</taxon>
    </lineage>
</organism>
<dbReference type="EMBL" id="ML738341">
    <property type="protein sequence ID" value="KAE8311563.1"/>
    <property type="molecule type" value="Genomic_DNA"/>
</dbReference>
<proteinExistence type="predicted"/>
<dbReference type="Proteomes" id="UP000325433">
    <property type="component" value="Unassembled WGS sequence"/>
</dbReference>
<sequence>MGISDIPEGWTNDPKQLERFFYPGSGEAHLAQCHGLRDIKLLLMGTPESGEMQYIIKSGGRHYWGDLMIDYIFETMRPKTFPAILRVLATKGDSGLKYRKLKQVEAFEMESREQRVVEEEEEEEDLFVPYNPDAPSESDK</sequence>
<accession>A0A5N6VSQ7</accession>
<keyword evidence="3" id="KW-1185">Reference proteome</keyword>
<evidence type="ECO:0000313" key="3">
    <source>
        <dbReference type="Proteomes" id="UP000325433"/>
    </source>
</evidence>
<evidence type="ECO:0000313" key="2">
    <source>
        <dbReference type="EMBL" id="KAE8311563.1"/>
    </source>
</evidence>
<protein>
    <submittedName>
        <fullName evidence="2">Uncharacterized protein</fullName>
    </submittedName>
</protein>
<feature type="region of interest" description="Disordered" evidence="1">
    <location>
        <begin position="111"/>
        <end position="140"/>
    </location>
</feature>
<name>A0A5N6VSQ7_9EURO</name>